<evidence type="ECO:0000256" key="1">
    <source>
        <dbReference type="SAM" id="MobiDB-lite"/>
    </source>
</evidence>
<accession>A0AAW7X972</accession>
<gene>
    <name evidence="3" type="ORF">Q4521_12650</name>
</gene>
<dbReference type="AlphaFoldDB" id="A0AAW7X972"/>
<comment type="caution">
    <text evidence="3">The sequence shown here is derived from an EMBL/GenBank/DDBJ whole genome shotgun (WGS) entry which is preliminary data.</text>
</comment>
<dbReference type="Proteomes" id="UP001169760">
    <property type="component" value="Unassembled WGS sequence"/>
</dbReference>
<evidence type="ECO:0000256" key="2">
    <source>
        <dbReference type="SAM" id="SignalP"/>
    </source>
</evidence>
<evidence type="ECO:0000313" key="4">
    <source>
        <dbReference type="Proteomes" id="UP001169760"/>
    </source>
</evidence>
<evidence type="ECO:0000313" key="3">
    <source>
        <dbReference type="EMBL" id="MDO6423323.1"/>
    </source>
</evidence>
<organism evidence="3 4">
    <name type="scientific">Saccharophagus degradans</name>
    <dbReference type="NCBI Taxonomy" id="86304"/>
    <lineage>
        <taxon>Bacteria</taxon>
        <taxon>Pseudomonadati</taxon>
        <taxon>Pseudomonadota</taxon>
        <taxon>Gammaproteobacteria</taxon>
        <taxon>Cellvibrionales</taxon>
        <taxon>Cellvibrionaceae</taxon>
        <taxon>Saccharophagus</taxon>
    </lineage>
</organism>
<name>A0AAW7X972_9GAMM</name>
<dbReference type="EMBL" id="JAUOPB010000009">
    <property type="protein sequence ID" value="MDO6423323.1"/>
    <property type="molecule type" value="Genomic_DNA"/>
</dbReference>
<protein>
    <submittedName>
        <fullName evidence="3">Uncharacterized protein</fullName>
    </submittedName>
</protein>
<keyword evidence="2" id="KW-0732">Signal</keyword>
<reference evidence="3" key="1">
    <citation type="submission" date="2023-07" db="EMBL/GenBank/DDBJ databases">
        <title>Genome content predicts the carbon catabolic preferences of heterotrophic bacteria.</title>
        <authorList>
            <person name="Gralka M."/>
        </authorList>
    </citation>
    <scope>NUCLEOTIDE SEQUENCE</scope>
    <source>
        <strain evidence="3">I3M17_2</strain>
    </source>
</reference>
<feature type="chain" id="PRO_5043656122" evidence="2">
    <location>
        <begin position="21"/>
        <end position="152"/>
    </location>
</feature>
<sequence>MKKLLIGLPLFMVLSVPAFAQTDVDVEVDDVTMDVAKHAREHRNNGIKNIVAEYMLEQGDITQEELDALKAQRAAVREELKALKESGDEEALAARIAELREERAATREEIKAYIDSHEDLAAIIQERREEVRDRRDQRREERRARRGERGEK</sequence>
<dbReference type="RefSeq" id="WP_303493016.1">
    <property type="nucleotide sequence ID" value="NZ_JAUOPB010000009.1"/>
</dbReference>
<feature type="region of interest" description="Disordered" evidence="1">
    <location>
        <begin position="126"/>
        <end position="152"/>
    </location>
</feature>
<proteinExistence type="predicted"/>
<feature type="signal peptide" evidence="2">
    <location>
        <begin position="1"/>
        <end position="20"/>
    </location>
</feature>